<gene>
    <name evidence="1" type="ordered locus">AM1_E0048</name>
</gene>
<geneLocation type="plasmid" evidence="1 2">
    <name>pREB5</name>
</geneLocation>
<evidence type="ECO:0000313" key="1">
    <source>
        <dbReference type="EMBL" id="ABW32818.1"/>
    </source>
</evidence>
<dbReference type="EMBL" id="CP000842">
    <property type="protein sequence ID" value="ABW32818.1"/>
    <property type="molecule type" value="Genomic_DNA"/>
</dbReference>
<evidence type="ECO:0000313" key="2">
    <source>
        <dbReference type="Proteomes" id="UP000000268"/>
    </source>
</evidence>
<dbReference type="KEGG" id="amr:AM1_E0048"/>
<keyword evidence="2" id="KW-1185">Reference proteome</keyword>
<sequence length="74" mass="8842">MIDVYSERLSDLSIPALIARSKSRSSLRLFILTVSYWLENPYAETPYQQVFWFPQIVIFSEWYQQESINTFLNT</sequence>
<accession>A8ZP82</accession>
<name>A8ZP82_ACAM1</name>
<dbReference type="HOGENOM" id="CLU_2679161_0_0_3"/>
<reference evidence="1 2" key="1">
    <citation type="journal article" date="2008" name="Proc. Natl. Acad. Sci. U.S.A.">
        <title>Niche adaptation and genome expansion in the chlorophyll d-producing cyanobacterium Acaryochloris marina.</title>
        <authorList>
            <person name="Swingley W.D."/>
            <person name="Chen M."/>
            <person name="Cheung P.C."/>
            <person name="Conrad A.L."/>
            <person name="Dejesa L.C."/>
            <person name="Hao J."/>
            <person name="Honchak B.M."/>
            <person name="Karbach L.E."/>
            <person name="Kurdoglu A."/>
            <person name="Lahiri S."/>
            <person name="Mastrian S.D."/>
            <person name="Miyashita H."/>
            <person name="Page L."/>
            <person name="Ramakrishna P."/>
            <person name="Satoh S."/>
            <person name="Sattley W.M."/>
            <person name="Shimada Y."/>
            <person name="Taylor H.L."/>
            <person name="Tomo T."/>
            <person name="Tsuchiya T."/>
            <person name="Wang Z.T."/>
            <person name="Raymond J."/>
            <person name="Mimuro M."/>
            <person name="Blankenship R.E."/>
            <person name="Touchman J.W."/>
        </authorList>
    </citation>
    <scope>NUCLEOTIDE SEQUENCE [LARGE SCALE GENOMIC DNA]</scope>
    <source>
        <strain evidence="2">MBIC 11017</strain>
        <plasmid evidence="2">Plasmid pREB5</plasmid>
    </source>
</reference>
<dbReference type="Proteomes" id="UP000000268">
    <property type="component" value="Plasmid pREB5"/>
</dbReference>
<protein>
    <submittedName>
        <fullName evidence="1">Uncharacterized protein</fullName>
    </submittedName>
</protein>
<proteinExistence type="predicted"/>
<dbReference type="AlphaFoldDB" id="A8ZP82"/>
<keyword evidence="1" id="KW-0614">Plasmid</keyword>
<organism evidence="1 2">
    <name type="scientific">Acaryochloris marina (strain MBIC 11017)</name>
    <dbReference type="NCBI Taxonomy" id="329726"/>
    <lineage>
        <taxon>Bacteria</taxon>
        <taxon>Bacillati</taxon>
        <taxon>Cyanobacteriota</taxon>
        <taxon>Cyanophyceae</taxon>
        <taxon>Acaryochloridales</taxon>
        <taxon>Acaryochloridaceae</taxon>
        <taxon>Acaryochloris</taxon>
    </lineage>
</organism>